<evidence type="ECO:0000256" key="7">
    <source>
        <dbReference type="ARBA" id="ARBA00023136"/>
    </source>
</evidence>
<evidence type="ECO:0000313" key="10">
    <source>
        <dbReference type="EMBL" id="AYP72623.1"/>
    </source>
</evidence>
<sequence length="101" mass="11183">MAWGLVSAAKKLGKKSRANSYAGSAFECGFQAMSNARIPFSLKFYIVALVFLVFDVELILILPYFFGVSPTPWVSVCGFIFMVALYAGLIHECNEGAMEWQ</sequence>
<keyword evidence="9" id="KW-0830">Ubiquinone</keyword>
<evidence type="ECO:0000256" key="8">
    <source>
        <dbReference type="ARBA" id="ARBA00049551"/>
    </source>
</evidence>
<keyword evidence="9" id="KW-0679">Respiratory chain</keyword>
<keyword evidence="5 9" id="KW-0812">Transmembrane</keyword>
<geneLocation type="mitochondrion" evidence="10"/>
<comment type="similarity">
    <text evidence="2 9">Belongs to the complex I subunit 3 family.</text>
</comment>
<keyword evidence="9 10" id="KW-0496">Mitochondrion</keyword>
<keyword evidence="4 9" id="KW-0813">Transport</keyword>
<reference evidence="10" key="1">
    <citation type="submission" date="2017-12" db="EMBL/GenBank/DDBJ databases">
        <authorList>
            <person name="Ma H.T."/>
            <person name="Yu Z.N."/>
        </authorList>
    </citation>
    <scope>NUCLEOTIDE SEQUENCE</scope>
</reference>
<evidence type="ECO:0000256" key="1">
    <source>
        <dbReference type="ARBA" id="ARBA00004370"/>
    </source>
</evidence>
<comment type="catalytic activity">
    <reaction evidence="8 9">
        <text>a ubiquinone + NADH + 5 H(+)(in) = a ubiquinol + NAD(+) + 4 H(+)(out)</text>
        <dbReference type="Rhea" id="RHEA:29091"/>
        <dbReference type="Rhea" id="RHEA-COMP:9565"/>
        <dbReference type="Rhea" id="RHEA-COMP:9566"/>
        <dbReference type="ChEBI" id="CHEBI:15378"/>
        <dbReference type="ChEBI" id="CHEBI:16389"/>
        <dbReference type="ChEBI" id="CHEBI:17976"/>
        <dbReference type="ChEBI" id="CHEBI:57540"/>
        <dbReference type="ChEBI" id="CHEBI:57945"/>
        <dbReference type="EC" id="7.1.1.2"/>
    </reaction>
</comment>
<reference evidence="11" key="3">
    <citation type="submission" date="2020-07" db="EMBL/GenBank/DDBJ databases">
        <authorList>
            <person name="Ma H."/>
            <person name="Yu Z."/>
        </authorList>
    </citation>
    <scope>NUCLEOTIDE SEQUENCE</scope>
</reference>
<keyword evidence="9" id="KW-1278">Translocase</keyword>
<name>A0A3S5H354_9BIVA</name>
<dbReference type="PANTHER" id="PTHR11058">
    <property type="entry name" value="NADH-UBIQUINONE OXIDOREDUCTASE CHAIN 3"/>
    <property type="match status" value="1"/>
</dbReference>
<dbReference type="GO" id="GO:0030964">
    <property type="term" value="C:NADH dehydrogenase complex"/>
    <property type="evidence" value="ECO:0007669"/>
    <property type="project" value="TreeGrafter"/>
</dbReference>
<keyword evidence="7 9" id="KW-0472">Membrane</keyword>
<keyword evidence="9" id="KW-0249">Electron transport</keyword>
<evidence type="ECO:0000256" key="6">
    <source>
        <dbReference type="ARBA" id="ARBA00022989"/>
    </source>
</evidence>
<comment type="function">
    <text evidence="9">Core subunit of the mitochondrial membrane respiratory chain NADH dehydrogenase (Complex I) which catalyzes electron transfer from NADH through the respiratory chain, using ubiquinone as an electron acceptor. Essential for the catalytic activity of complex I.</text>
</comment>
<evidence type="ECO:0000256" key="3">
    <source>
        <dbReference type="ARBA" id="ARBA00021007"/>
    </source>
</evidence>
<accession>A0A3S5H354</accession>
<dbReference type="Pfam" id="PF00507">
    <property type="entry name" value="Oxidored_q4"/>
    <property type="match status" value="1"/>
</dbReference>
<dbReference type="GO" id="GO:0031966">
    <property type="term" value="C:mitochondrial membrane"/>
    <property type="evidence" value="ECO:0007669"/>
    <property type="project" value="UniProtKB-SubCell"/>
</dbReference>
<dbReference type="PANTHER" id="PTHR11058:SF9">
    <property type="entry name" value="NADH-UBIQUINONE OXIDOREDUCTASE CHAIN 3"/>
    <property type="match status" value="1"/>
</dbReference>
<dbReference type="GO" id="GO:0008137">
    <property type="term" value="F:NADH dehydrogenase (ubiquinone) activity"/>
    <property type="evidence" value="ECO:0007669"/>
    <property type="project" value="UniProtKB-UniRule"/>
</dbReference>
<evidence type="ECO:0000256" key="9">
    <source>
        <dbReference type="RuleBase" id="RU003640"/>
    </source>
</evidence>
<dbReference type="InterPro" id="IPR000440">
    <property type="entry name" value="NADH_UbQ/plastoQ_OxRdtase_su3"/>
</dbReference>
<dbReference type="AlphaFoldDB" id="A0A3S5H354"/>
<reference evidence="10" key="2">
    <citation type="journal article" date="2018" name="Conserv Genet Resour">
        <title>The complete mitochondrial genome of giant clam, Hippopus hippopus (Cardiidae: Tridacninae).</title>
        <authorList>
            <person name="Ma H."/>
            <person name="Zhang Y."/>
            <person name="Xiao S."/>
            <person name="Chen S."/>
            <person name="Zhang Y."/>
            <person name="Xiang Z."/>
            <person name="Li J."/>
            <person name="Yu Z."/>
        </authorList>
    </citation>
    <scope>NUCLEOTIDE SEQUENCE</scope>
</reference>
<dbReference type="Gene3D" id="1.20.58.1610">
    <property type="entry name" value="NADH:ubiquinone/plastoquinone oxidoreductase, chain 3"/>
    <property type="match status" value="1"/>
</dbReference>
<dbReference type="EC" id="7.1.1.2" evidence="9"/>
<protein>
    <recommendedName>
        <fullName evidence="3 9">NADH-ubiquinone oxidoreductase chain 3</fullName>
        <ecNumber evidence="9">7.1.1.2</ecNumber>
    </recommendedName>
</protein>
<accession>A0A7G8QBC3</accession>
<evidence type="ECO:0000313" key="11">
    <source>
        <dbReference type="EMBL" id="QNK04081.1"/>
    </source>
</evidence>
<dbReference type="InterPro" id="IPR038430">
    <property type="entry name" value="NDAH_ubi_oxred_su3_sf"/>
</dbReference>
<dbReference type="EMBL" id="MT755622">
    <property type="protein sequence ID" value="QNK04081.1"/>
    <property type="molecule type" value="Genomic_DNA"/>
</dbReference>
<proteinExistence type="inferred from homology"/>
<gene>
    <name evidence="10" type="primary">NAD3</name>
    <name evidence="11" type="synonym">ND3</name>
</gene>
<keyword evidence="6 9" id="KW-1133">Transmembrane helix</keyword>
<keyword evidence="9" id="KW-0520">NAD</keyword>
<feature type="transmembrane region" description="Helical" evidence="9">
    <location>
        <begin position="72"/>
        <end position="90"/>
    </location>
</feature>
<organism evidence="10">
    <name type="scientific">Hippopus hippopus</name>
    <dbReference type="NCBI Taxonomy" id="80818"/>
    <lineage>
        <taxon>Eukaryota</taxon>
        <taxon>Metazoa</taxon>
        <taxon>Spiralia</taxon>
        <taxon>Lophotrochozoa</taxon>
        <taxon>Mollusca</taxon>
        <taxon>Bivalvia</taxon>
        <taxon>Autobranchia</taxon>
        <taxon>Heteroconchia</taxon>
        <taxon>Euheterodonta</taxon>
        <taxon>Imparidentia</taxon>
        <taxon>Neoheterodontei</taxon>
        <taxon>Cardiida</taxon>
        <taxon>Cardioidea</taxon>
        <taxon>Cardiidae</taxon>
        <taxon>Tridacninae</taxon>
        <taxon>Hippopus</taxon>
    </lineage>
</organism>
<feature type="transmembrane region" description="Helical" evidence="9">
    <location>
        <begin position="44"/>
        <end position="66"/>
    </location>
</feature>
<evidence type="ECO:0000256" key="5">
    <source>
        <dbReference type="ARBA" id="ARBA00022692"/>
    </source>
</evidence>
<comment type="subcellular location">
    <subcellularLocation>
        <location evidence="1">Membrane</location>
    </subcellularLocation>
    <subcellularLocation>
        <location evidence="9">Mitochondrion membrane</location>
        <topology evidence="9">Multi-pass membrane protein</topology>
    </subcellularLocation>
</comment>
<evidence type="ECO:0000256" key="4">
    <source>
        <dbReference type="ARBA" id="ARBA00022448"/>
    </source>
</evidence>
<evidence type="ECO:0000256" key="2">
    <source>
        <dbReference type="ARBA" id="ARBA00008472"/>
    </source>
</evidence>
<dbReference type="EMBL" id="MG722975">
    <property type="protein sequence ID" value="AYP72623.1"/>
    <property type="molecule type" value="Genomic_DNA"/>
</dbReference>